<evidence type="ECO:0000313" key="1">
    <source>
        <dbReference type="EMBL" id="KAG5557471.1"/>
    </source>
</evidence>
<name>A0AAV6KZF6_9ERIC</name>
<dbReference type="AlphaFoldDB" id="A0AAV6KZF6"/>
<gene>
    <name evidence="1" type="ORF">RHGRI_007644</name>
</gene>
<evidence type="ECO:0000313" key="2">
    <source>
        <dbReference type="Proteomes" id="UP000823749"/>
    </source>
</evidence>
<accession>A0AAV6KZF6</accession>
<reference evidence="1" key="1">
    <citation type="submission" date="2020-08" db="EMBL/GenBank/DDBJ databases">
        <title>Plant Genome Project.</title>
        <authorList>
            <person name="Zhang R.-G."/>
        </authorList>
    </citation>
    <scope>NUCLEOTIDE SEQUENCE</scope>
    <source>
        <strain evidence="1">WSP0</strain>
        <tissue evidence="1">Leaf</tissue>
    </source>
</reference>
<keyword evidence="2" id="KW-1185">Reference proteome</keyword>
<dbReference type="EMBL" id="JACTNZ010000003">
    <property type="protein sequence ID" value="KAG5557471.1"/>
    <property type="molecule type" value="Genomic_DNA"/>
</dbReference>
<organism evidence="1 2">
    <name type="scientific">Rhododendron griersonianum</name>
    <dbReference type="NCBI Taxonomy" id="479676"/>
    <lineage>
        <taxon>Eukaryota</taxon>
        <taxon>Viridiplantae</taxon>
        <taxon>Streptophyta</taxon>
        <taxon>Embryophyta</taxon>
        <taxon>Tracheophyta</taxon>
        <taxon>Spermatophyta</taxon>
        <taxon>Magnoliopsida</taxon>
        <taxon>eudicotyledons</taxon>
        <taxon>Gunneridae</taxon>
        <taxon>Pentapetalae</taxon>
        <taxon>asterids</taxon>
        <taxon>Ericales</taxon>
        <taxon>Ericaceae</taxon>
        <taxon>Ericoideae</taxon>
        <taxon>Rhodoreae</taxon>
        <taxon>Rhododendron</taxon>
    </lineage>
</organism>
<sequence>MAYPIARVLALETEMMIFRQEIDHLNGHIATLLSTICSLCRAISSLQDATFGAKNDELDLVLRGEQETDGTAEIAMATPMPRMIVPMLRMMLPTELTLGMEAMVEMKSVTMHLKSSTALTATKWWWTNRKEQ</sequence>
<dbReference type="Proteomes" id="UP000823749">
    <property type="component" value="Chromosome 3"/>
</dbReference>
<protein>
    <submittedName>
        <fullName evidence="1">Uncharacterized protein</fullName>
    </submittedName>
</protein>
<comment type="caution">
    <text evidence="1">The sequence shown here is derived from an EMBL/GenBank/DDBJ whole genome shotgun (WGS) entry which is preliminary data.</text>
</comment>
<proteinExistence type="predicted"/>